<evidence type="ECO:0000313" key="1">
    <source>
        <dbReference type="EMBL" id="KAF9674216.1"/>
    </source>
</evidence>
<accession>A0A835JRD5</accession>
<dbReference type="AlphaFoldDB" id="A0A835JRD5"/>
<organism evidence="1 2">
    <name type="scientific">Salix dunnii</name>
    <dbReference type="NCBI Taxonomy" id="1413687"/>
    <lineage>
        <taxon>Eukaryota</taxon>
        <taxon>Viridiplantae</taxon>
        <taxon>Streptophyta</taxon>
        <taxon>Embryophyta</taxon>
        <taxon>Tracheophyta</taxon>
        <taxon>Spermatophyta</taxon>
        <taxon>Magnoliopsida</taxon>
        <taxon>eudicotyledons</taxon>
        <taxon>Gunneridae</taxon>
        <taxon>Pentapetalae</taxon>
        <taxon>rosids</taxon>
        <taxon>fabids</taxon>
        <taxon>Malpighiales</taxon>
        <taxon>Salicaceae</taxon>
        <taxon>Saliceae</taxon>
        <taxon>Salix</taxon>
    </lineage>
</organism>
<protein>
    <submittedName>
        <fullName evidence="1">Uncharacterized protein</fullName>
    </submittedName>
</protein>
<gene>
    <name evidence="1" type="ORF">SADUNF_Sadunf10G0104500</name>
</gene>
<proteinExistence type="predicted"/>
<keyword evidence="2" id="KW-1185">Reference proteome</keyword>
<evidence type="ECO:0000313" key="2">
    <source>
        <dbReference type="Proteomes" id="UP000657918"/>
    </source>
</evidence>
<reference evidence="1 2" key="1">
    <citation type="submission" date="2020-10" db="EMBL/GenBank/DDBJ databases">
        <title>Plant Genome Project.</title>
        <authorList>
            <person name="Zhang R.-G."/>
        </authorList>
    </citation>
    <scope>NUCLEOTIDE SEQUENCE [LARGE SCALE GENOMIC DNA]</scope>
    <source>
        <strain evidence="1">FAFU-HL-1</strain>
        <tissue evidence="1">Leaf</tissue>
    </source>
</reference>
<comment type="caution">
    <text evidence="1">The sequence shown here is derived from an EMBL/GenBank/DDBJ whole genome shotgun (WGS) entry which is preliminary data.</text>
</comment>
<dbReference type="EMBL" id="JADGMS010000010">
    <property type="protein sequence ID" value="KAF9674216.1"/>
    <property type="molecule type" value="Genomic_DNA"/>
</dbReference>
<dbReference type="Proteomes" id="UP000657918">
    <property type="component" value="Unassembled WGS sequence"/>
</dbReference>
<name>A0A835JRD5_9ROSI</name>
<sequence>MAWALYATVPMSEAQLVKLGRQLVELEQLALLYLNILFHAPVIMGSRHRGALFIRVDHSLSPQHKDQTMDSNPYRRRVLVRDVNFLFGWGFLSGGDNCSSANT</sequence>